<proteinExistence type="predicted"/>
<comment type="caution">
    <text evidence="1">The sequence shown here is derived from an EMBL/GenBank/DDBJ whole genome shotgun (WGS) entry which is preliminary data.</text>
</comment>
<dbReference type="Proteomes" id="UP000886595">
    <property type="component" value="Unassembled WGS sequence"/>
</dbReference>
<dbReference type="AlphaFoldDB" id="A0A8X7TU13"/>
<reference evidence="1 2" key="1">
    <citation type="submission" date="2020-02" db="EMBL/GenBank/DDBJ databases">
        <authorList>
            <person name="Ma Q."/>
            <person name="Huang Y."/>
            <person name="Song X."/>
            <person name="Pei D."/>
        </authorList>
    </citation>
    <scope>NUCLEOTIDE SEQUENCE [LARGE SCALE GENOMIC DNA]</scope>
    <source>
        <strain evidence="1">Sxm20200214</strain>
        <tissue evidence="1">Leaf</tissue>
    </source>
</reference>
<organism evidence="1 2">
    <name type="scientific">Brassica carinata</name>
    <name type="common">Ethiopian mustard</name>
    <name type="synonym">Abyssinian cabbage</name>
    <dbReference type="NCBI Taxonomy" id="52824"/>
    <lineage>
        <taxon>Eukaryota</taxon>
        <taxon>Viridiplantae</taxon>
        <taxon>Streptophyta</taxon>
        <taxon>Embryophyta</taxon>
        <taxon>Tracheophyta</taxon>
        <taxon>Spermatophyta</taxon>
        <taxon>Magnoliopsida</taxon>
        <taxon>eudicotyledons</taxon>
        <taxon>Gunneridae</taxon>
        <taxon>Pentapetalae</taxon>
        <taxon>rosids</taxon>
        <taxon>malvids</taxon>
        <taxon>Brassicales</taxon>
        <taxon>Brassicaceae</taxon>
        <taxon>Brassiceae</taxon>
        <taxon>Brassica</taxon>
    </lineage>
</organism>
<gene>
    <name evidence="1" type="ORF">Bca52824_084448</name>
</gene>
<dbReference type="EMBL" id="JAAMPC010000016">
    <property type="protein sequence ID" value="KAG2254312.1"/>
    <property type="molecule type" value="Genomic_DNA"/>
</dbReference>
<protein>
    <submittedName>
        <fullName evidence="1">Uncharacterized protein</fullName>
    </submittedName>
</protein>
<name>A0A8X7TU13_BRACI</name>
<evidence type="ECO:0000313" key="2">
    <source>
        <dbReference type="Proteomes" id="UP000886595"/>
    </source>
</evidence>
<accession>A0A8X7TU13</accession>
<keyword evidence="2" id="KW-1185">Reference proteome</keyword>
<evidence type="ECO:0000313" key="1">
    <source>
        <dbReference type="EMBL" id="KAG2254312.1"/>
    </source>
</evidence>
<dbReference type="OrthoDB" id="1108706at2759"/>
<sequence length="398" mass="44784">MARLVLISKGEWSKTQQGVWRFDEDRTVMSHSILVRRNEEYGSLELKVRGLFNLRRQTPLVVTFHLPQWMVEQDGETSPPQIIRTNADIVMLMSVHEWNTEPKLCIVIGPQEVAKYHYICRNPFSIGRLSFLGEGVTEEQHLARINEIMSHGRMTWCEEVVNEFGDPEKLMLMHRFFMEVERARNSLDLNLGSVPEMSDHTVPNADHHPIGTNLVPDTDHPNGIAGISPVSVLRNTYAPSPYGGVRVGNVPYDETRFWEMRQGYYETLMASSYAVELARIYGVPGSKFTGYLPTDLNIVPSGDQEIPQYQFPFEVSSTASSTEINTGRQVRAQINNSALGTGCVDGHVMPEIGETSRRVHDDDIKGEAFGTADVTTQGDQVNAVDLFDVTTRVKQEGK</sequence>